<evidence type="ECO:0000256" key="4">
    <source>
        <dbReference type="ARBA" id="ARBA00022729"/>
    </source>
</evidence>
<proteinExistence type="inferred from homology"/>
<evidence type="ECO:0000256" key="6">
    <source>
        <dbReference type="ARBA" id="ARBA00023139"/>
    </source>
</evidence>
<sequence>MRKKPVLLPLCILLLLQGCAEQRRLEGLGIVTTAALDLNDAADDPDAKALKVAVAIKLTEAKSGPQERVIQTTDNSPKEARNKLSRQTSQILVSGQLQNLIIGEKLAKRGIYDYLDSYRRDYTVSERMRIIVSKGSSIELLSHQYKDIPEIGDYLSTLLVQEEKINESPSSSMHEFIRDYLDDGVDPIGSIIEQKNDLVEADGIALFKGAQYVGAIAAEKSTLFMMLKQSFQVGGVIIRMKDNPSGKKQSAVLSALINKRKVTVEDVGSLTSAPKVGIEINLDSILLEYMGDKKLNSVADREQLTKELTEAIREELEGIMKRLQQLGTDSVGIGTAVRNKMSYGAWKKTNWEQVYPKTEIKVNVKLHVRDYGMIES</sequence>
<dbReference type="AlphaFoldDB" id="A0A3S9A9J3"/>
<keyword evidence="3" id="KW-0309">Germination</keyword>
<dbReference type="KEGG" id="palb:EJC50_23820"/>
<evidence type="ECO:0000256" key="1">
    <source>
        <dbReference type="ARBA" id="ARBA00004635"/>
    </source>
</evidence>
<keyword evidence="7" id="KW-0449">Lipoprotein</keyword>
<evidence type="ECO:0000313" key="12">
    <source>
        <dbReference type="Proteomes" id="UP000272528"/>
    </source>
</evidence>
<evidence type="ECO:0000256" key="8">
    <source>
        <dbReference type="SAM" id="MobiDB-lite"/>
    </source>
</evidence>
<evidence type="ECO:0000259" key="9">
    <source>
        <dbReference type="Pfam" id="PF05504"/>
    </source>
</evidence>
<dbReference type="RefSeq" id="WP_126018062.1">
    <property type="nucleotide sequence ID" value="NZ_CP034437.1"/>
</dbReference>
<evidence type="ECO:0000259" key="10">
    <source>
        <dbReference type="Pfam" id="PF25198"/>
    </source>
</evidence>
<evidence type="ECO:0000313" key="11">
    <source>
        <dbReference type="EMBL" id="AZN42374.1"/>
    </source>
</evidence>
<keyword evidence="6" id="KW-0564">Palmitate</keyword>
<comment type="similarity">
    <text evidence="2">Belongs to the GerABKC lipoprotein family.</text>
</comment>
<evidence type="ECO:0000256" key="5">
    <source>
        <dbReference type="ARBA" id="ARBA00023136"/>
    </source>
</evidence>
<keyword evidence="12" id="KW-1185">Reference proteome</keyword>
<dbReference type="InterPro" id="IPR008844">
    <property type="entry name" value="Spore_GerAC-like"/>
</dbReference>
<feature type="region of interest" description="Disordered" evidence="8">
    <location>
        <begin position="66"/>
        <end position="85"/>
    </location>
</feature>
<dbReference type="Gene3D" id="3.30.300.210">
    <property type="entry name" value="Nutrient germinant receptor protein C, domain 3"/>
    <property type="match status" value="1"/>
</dbReference>
<dbReference type="Pfam" id="PF05504">
    <property type="entry name" value="Spore_GerAC"/>
    <property type="match status" value="1"/>
</dbReference>
<feature type="domain" description="Spore germination GerAC-like C-terminal" evidence="9">
    <location>
        <begin position="202"/>
        <end position="372"/>
    </location>
</feature>
<keyword evidence="4" id="KW-0732">Signal</keyword>
<dbReference type="InterPro" id="IPR046953">
    <property type="entry name" value="Spore_GerAC-like_C"/>
</dbReference>
<protein>
    <submittedName>
        <fullName evidence="11">Ger(X)C family spore germination protein</fullName>
    </submittedName>
</protein>
<evidence type="ECO:0000256" key="7">
    <source>
        <dbReference type="ARBA" id="ARBA00023288"/>
    </source>
</evidence>
<dbReference type="OrthoDB" id="2592518at2"/>
<dbReference type="GO" id="GO:0016020">
    <property type="term" value="C:membrane"/>
    <property type="evidence" value="ECO:0007669"/>
    <property type="project" value="UniProtKB-SubCell"/>
</dbReference>
<dbReference type="NCBIfam" id="TIGR02887">
    <property type="entry name" value="spore_ger_x_C"/>
    <property type="match status" value="1"/>
</dbReference>
<dbReference type="Pfam" id="PF25198">
    <property type="entry name" value="Spore_GerAC_N"/>
    <property type="match status" value="1"/>
</dbReference>
<dbReference type="InterPro" id="IPR038501">
    <property type="entry name" value="Spore_GerAC_C_sf"/>
</dbReference>
<dbReference type="GO" id="GO:0009847">
    <property type="term" value="P:spore germination"/>
    <property type="evidence" value="ECO:0007669"/>
    <property type="project" value="InterPro"/>
</dbReference>
<gene>
    <name evidence="11" type="ORF">EJC50_23820</name>
</gene>
<feature type="domain" description="Spore germination protein N-terminal" evidence="10">
    <location>
        <begin position="22"/>
        <end position="193"/>
    </location>
</feature>
<dbReference type="Proteomes" id="UP000272528">
    <property type="component" value="Chromosome"/>
</dbReference>
<evidence type="ECO:0000256" key="3">
    <source>
        <dbReference type="ARBA" id="ARBA00022544"/>
    </source>
</evidence>
<accession>A0A3S9A9J3</accession>
<dbReference type="InterPro" id="IPR057336">
    <property type="entry name" value="GerAC_N"/>
</dbReference>
<comment type="subcellular location">
    <subcellularLocation>
        <location evidence="1">Membrane</location>
        <topology evidence="1">Lipid-anchor</topology>
    </subcellularLocation>
</comment>
<dbReference type="PROSITE" id="PS51257">
    <property type="entry name" value="PROKAR_LIPOPROTEIN"/>
    <property type="match status" value="1"/>
</dbReference>
<dbReference type="PANTHER" id="PTHR35789:SF1">
    <property type="entry name" value="SPORE GERMINATION PROTEIN B3"/>
    <property type="match status" value="1"/>
</dbReference>
<organism evidence="11 12">
    <name type="scientific">Paenibacillus albus</name>
    <dbReference type="NCBI Taxonomy" id="2495582"/>
    <lineage>
        <taxon>Bacteria</taxon>
        <taxon>Bacillati</taxon>
        <taxon>Bacillota</taxon>
        <taxon>Bacilli</taxon>
        <taxon>Bacillales</taxon>
        <taxon>Paenibacillaceae</taxon>
        <taxon>Paenibacillus</taxon>
    </lineage>
</organism>
<reference evidence="12" key="1">
    <citation type="submission" date="2018-12" db="EMBL/GenBank/DDBJ databases">
        <title>Genome sequence of Peanibacillus sp.</title>
        <authorList>
            <person name="Subramani G."/>
            <person name="Srinivasan S."/>
            <person name="Kim M.K."/>
        </authorList>
    </citation>
    <scope>NUCLEOTIDE SEQUENCE [LARGE SCALE GENOMIC DNA]</scope>
    <source>
        <strain evidence="12">18JY67-1</strain>
    </source>
</reference>
<evidence type="ECO:0000256" key="2">
    <source>
        <dbReference type="ARBA" id="ARBA00007886"/>
    </source>
</evidence>
<keyword evidence="5" id="KW-0472">Membrane</keyword>
<name>A0A3S9A9J3_9BACL</name>
<dbReference type="EMBL" id="CP034437">
    <property type="protein sequence ID" value="AZN42374.1"/>
    <property type="molecule type" value="Genomic_DNA"/>
</dbReference>
<dbReference type="PANTHER" id="PTHR35789">
    <property type="entry name" value="SPORE GERMINATION PROTEIN B3"/>
    <property type="match status" value="1"/>
</dbReference>